<dbReference type="AlphaFoldDB" id="A0A0A9G9E7"/>
<dbReference type="EMBL" id="GBRH01180568">
    <property type="protein sequence ID" value="JAE17328.1"/>
    <property type="molecule type" value="Transcribed_RNA"/>
</dbReference>
<proteinExistence type="predicted"/>
<protein>
    <submittedName>
        <fullName evidence="1">Uncharacterized protein</fullName>
    </submittedName>
</protein>
<organism evidence="1">
    <name type="scientific">Arundo donax</name>
    <name type="common">Giant reed</name>
    <name type="synonym">Donax arundinaceus</name>
    <dbReference type="NCBI Taxonomy" id="35708"/>
    <lineage>
        <taxon>Eukaryota</taxon>
        <taxon>Viridiplantae</taxon>
        <taxon>Streptophyta</taxon>
        <taxon>Embryophyta</taxon>
        <taxon>Tracheophyta</taxon>
        <taxon>Spermatophyta</taxon>
        <taxon>Magnoliopsida</taxon>
        <taxon>Liliopsida</taxon>
        <taxon>Poales</taxon>
        <taxon>Poaceae</taxon>
        <taxon>PACMAD clade</taxon>
        <taxon>Arundinoideae</taxon>
        <taxon>Arundineae</taxon>
        <taxon>Arundo</taxon>
    </lineage>
</organism>
<name>A0A0A9G9E7_ARUDO</name>
<reference evidence="1" key="2">
    <citation type="journal article" date="2015" name="Data Brief">
        <title>Shoot transcriptome of the giant reed, Arundo donax.</title>
        <authorList>
            <person name="Barrero R.A."/>
            <person name="Guerrero F.D."/>
            <person name="Moolhuijzen P."/>
            <person name="Goolsby J.A."/>
            <person name="Tidwell J."/>
            <person name="Bellgard S.E."/>
            <person name="Bellgard M.I."/>
        </authorList>
    </citation>
    <scope>NUCLEOTIDE SEQUENCE</scope>
    <source>
        <tissue evidence="1">Shoot tissue taken approximately 20 cm above the soil surface</tissue>
    </source>
</reference>
<sequence length="31" mass="3405">MLISLSYILPLIIKYCASSLHLISPNLTADT</sequence>
<evidence type="ECO:0000313" key="1">
    <source>
        <dbReference type="EMBL" id="JAE17328.1"/>
    </source>
</evidence>
<reference evidence="1" key="1">
    <citation type="submission" date="2014-09" db="EMBL/GenBank/DDBJ databases">
        <authorList>
            <person name="Magalhaes I.L.F."/>
            <person name="Oliveira U."/>
            <person name="Santos F.R."/>
            <person name="Vidigal T.H.D.A."/>
            <person name="Brescovit A.D."/>
            <person name="Santos A.J."/>
        </authorList>
    </citation>
    <scope>NUCLEOTIDE SEQUENCE</scope>
    <source>
        <tissue evidence="1">Shoot tissue taken approximately 20 cm above the soil surface</tissue>
    </source>
</reference>
<accession>A0A0A9G9E7</accession>